<gene>
    <name evidence="1" type="ORF">A2W18_15535</name>
</gene>
<evidence type="ECO:0000313" key="1">
    <source>
        <dbReference type="EMBL" id="OGI70131.1"/>
    </source>
</evidence>
<evidence type="ECO:0008006" key="3">
    <source>
        <dbReference type="Google" id="ProtNLM"/>
    </source>
</evidence>
<dbReference type="AlphaFoldDB" id="A0A1F6VKC3"/>
<sequence>MAHLLVALTSHGYGHAAQTAPIVNTLRRDRPDLRLTLRTDLPRPFLATRFQGAFDIVPAPGDFGLAMESALAIAFDASAERYARLHTDWDRQVEAEASALQRLKPDLVIANISYLVPAAARAAGIPAITLCSFTWAQIYAHYFSARPEAAGVLAQMHAGYASAGLTLALEPRMPLDDLPGYRPIGMVAKRSTADPRVLRTHLGLATTTRLVSLSLGGIDHALDLGNWPHDRKMHWLVPKAICPRRADMTAQEDLPFSFTDLLASSDAFITKAGYGSFTEAACNGIPTLYVPRPDWPEEPCLLEWMSANGLVRPLSLAALRDGSVRDELDRVWQLPRPAPVTPEGIATAAAIIDPLL</sequence>
<dbReference type="Gene3D" id="3.40.50.2000">
    <property type="entry name" value="Glycogen Phosphorylase B"/>
    <property type="match status" value="2"/>
</dbReference>
<dbReference type="EMBL" id="MFSP01000006">
    <property type="protein sequence ID" value="OGI70131.1"/>
    <property type="molecule type" value="Genomic_DNA"/>
</dbReference>
<reference evidence="1 2" key="1">
    <citation type="journal article" date="2016" name="Nat. Commun.">
        <title>Thousands of microbial genomes shed light on interconnected biogeochemical processes in an aquifer system.</title>
        <authorList>
            <person name="Anantharaman K."/>
            <person name="Brown C.T."/>
            <person name="Hug L.A."/>
            <person name="Sharon I."/>
            <person name="Castelle C.J."/>
            <person name="Probst A.J."/>
            <person name="Thomas B.C."/>
            <person name="Singh A."/>
            <person name="Wilkins M.J."/>
            <person name="Karaoz U."/>
            <person name="Brodie E.L."/>
            <person name="Williams K.H."/>
            <person name="Hubbard S.S."/>
            <person name="Banfield J.F."/>
        </authorList>
    </citation>
    <scope>NUCLEOTIDE SEQUENCE [LARGE SCALE GENOMIC DNA]</scope>
</reference>
<dbReference type="PANTHER" id="PTHR38134:SF2">
    <property type="entry name" value="GALACTOKINASE"/>
    <property type="match status" value="1"/>
</dbReference>
<accession>A0A1F6VKC3</accession>
<dbReference type="Proteomes" id="UP000179076">
    <property type="component" value="Unassembled WGS sequence"/>
</dbReference>
<evidence type="ECO:0000313" key="2">
    <source>
        <dbReference type="Proteomes" id="UP000179076"/>
    </source>
</evidence>
<proteinExistence type="predicted"/>
<comment type="caution">
    <text evidence="1">The sequence shown here is derived from an EMBL/GenBank/DDBJ whole genome shotgun (WGS) entry which is preliminary data.</text>
</comment>
<name>A0A1F6VKC3_9PROT</name>
<dbReference type="InterPro" id="IPR053205">
    <property type="entry name" value="GHMP_kinase_L-arabinokinase"/>
</dbReference>
<protein>
    <recommendedName>
        <fullName evidence="3">Glycosyl transferase family 28 C-terminal domain-containing protein</fullName>
    </recommendedName>
</protein>
<organism evidence="1 2">
    <name type="scientific">Candidatus Muproteobacteria bacterium RBG_16_60_9</name>
    <dbReference type="NCBI Taxonomy" id="1817755"/>
    <lineage>
        <taxon>Bacteria</taxon>
        <taxon>Pseudomonadati</taxon>
        <taxon>Pseudomonadota</taxon>
        <taxon>Candidatus Muproteobacteria</taxon>
    </lineage>
</organism>
<dbReference type="PANTHER" id="PTHR38134">
    <property type="entry name" value="SLR1395 PROTEIN"/>
    <property type="match status" value="1"/>
</dbReference>
<dbReference type="SUPFAM" id="SSF53756">
    <property type="entry name" value="UDP-Glycosyltransferase/glycogen phosphorylase"/>
    <property type="match status" value="1"/>
</dbReference>